<dbReference type="UniPathway" id="UPA00314">
    <property type="reaction ID" value="UER00076"/>
</dbReference>
<comment type="pathway">
    <text evidence="5 8">Amino-acid biosynthesis; L-homocysteine biosynthesis; L-homocysteine from S-adenosyl-L-homocysteine: step 1/1.</text>
</comment>
<evidence type="ECO:0000256" key="1">
    <source>
        <dbReference type="ARBA" id="ARBA00007122"/>
    </source>
</evidence>
<dbReference type="EMBL" id="PSNY01000007">
    <property type="protein sequence ID" value="PPE70246.1"/>
    <property type="molecule type" value="Genomic_DNA"/>
</dbReference>
<evidence type="ECO:0000313" key="14">
    <source>
        <dbReference type="Proteomes" id="UP000294772"/>
    </source>
</evidence>
<dbReference type="InterPro" id="IPR036291">
    <property type="entry name" value="NAD(P)-bd_dom_sf"/>
</dbReference>
<dbReference type="InterPro" id="IPR015878">
    <property type="entry name" value="Ado_hCys_hydrolase_NAD-bd"/>
</dbReference>
<feature type="binding site" evidence="5 6">
    <location>
        <position position="142"/>
    </location>
    <ligand>
        <name>substrate</name>
    </ligand>
</feature>
<accession>A0A2S5T5M1</accession>
<comment type="caution">
    <text evidence="11">The sequence shown here is derived from an EMBL/GenBank/DDBJ whole genome shotgun (WGS) entry which is preliminary data.</text>
</comment>
<feature type="domain" description="S-adenosyl-L-homocysteine hydrolase NAD binding" evidence="10">
    <location>
        <begin position="237"/>
        <end position="397"/>
    </location>
</feature>
<comment type="subcellular location">
    <subcellularLocation>
        <location evidence="5">Cytoplasm</location>
    </subcellularLocation>
</comment>
<feature type="binding site" evidence="5 7">
    <location>
        <position position="289"/>
    </location>
    <ligand>
        <name>NAD(+)</name>
        <dbReference type="ChEBI" id="CHEBI:57540"/>
    </ligand>
</feature>
<feature type="binding site" evidence="5 6">
    <location>
        <position position="232"/>
    </location>
    <ligand>
        <name>substrate</name>
    </ligand>
</feature>
<dbReference type="SUPFAM" id="SSF51735">
    <property type="entry name" value="NAD(P)-binding Rossmann-fold domains"/>
    <property type="match status" value="1"/>
</dbReference>
<comment type="catalytic activity">
    <reaction evidence="5 8">
        <text>S-adenosyl-L-homocysteine + H2O = L-homocysteine + adenosine</text>
        <dbReference type="Rhea" id="RHEA:21708"/>
        <dbReference type="ChEBI" id="CHEBI:15377"/>
        <dbReference type="ChEBI" id="CHEBI:16335"/>
        <dbReference type="ChEBI" id="CHEBI:57856"/>
        <dbReference type="ChEBI" id="CHEBI:58199"/>
        <dbReference type="EC" id="3.13.2.1"/>
    </reaction>
</comment>
<feature type="binding site" evidence="5">
    <location>
        <position position="237"/>
    </location>
    <ligand>
        <name>NAD(+)</name>
        <dbReference type="ChEBI" id="CHEBI:57540"/>
    </ligand>
</feature>
<comment type="similarity">
    <text evidence="1 5 9">Belongs to the adenosylhomocysteinase family.</text>
</comment>
<dbReference type="NCBIfam" id="NF004005">
    <property type="entry name" value="PRK05476.2-3"/>
    <property type="match status" value="1"/>
</dbReference>
<evidence type="ECO:0000259" key="10">
    <source>
        <dbReference type="SMART" id="SM00997"/>
    </source>
</evidence>
<dbReference type="Gene3D" id="3.40.50.1480">
    <property type="entry name" value="Adenosylhomocysteinase-like"/>
    <property type="match status" value="1"/>
</dbReference>
<evidence type="ECO:0000256" key="5">
    <source>
        <dbReference type="HAMAP-Rule" id="MF_00563"/>
    </source>
</evidence>
<keyword evidence="5" id="KW-0963">Cytoplasm</keyword>
<feature type="binding site" evidence="7">
    <location>
        <begin position="268"/>
        <end position="273"/>
    </location>
    <ligand>
        <name>NAD(+)</name>
        <dbReference type="ChEBI" id="CHEBI:57540"/>
    </ligand>
</feature>
<dbReference type="HAMAP" id="MF_00563">
    <property type="entry name" value="AdoHcyase"/>
    <property type="match status" value="1"/>
</dbReference>
<feature type="binding site" evidence="5 7">
    <location>
        <begin position="203"/>
        <end position="205"/>
    </location>
    <ligand>
        <name>NAD(+)</name>
        <dbReference type="ChEBI" id="CHEBI:57540"/>
    </ligand>
</feature>
<dbReference type="PROSITE" id="PS00738">
    <property type="entry name" value="ADOHCYASE_1"/>
    <property type="match status" value="1"/>
</dbReference>
<evidence type="ECO:0000313" key="13">
    <source>
        <dbReference type="Proteomes" id="UP000239406"/>
    </source>
</evidence>
<evidence type="ECO:0000256" key="6">
    <source>
        <dbReference type="PIRSR" id="PIRSR001109-1"/>
    </source>
</evidence>
<evidence type="ECO:0000256" key="4">
    <source>
        <dbReference type="ARBA" id="ARBA00023027"/>
    </source>
</evidence>
<dbReference type="RefSeq" id="WP_104357221.1">
    <property type="nucleotide sequence ID" value="NZ_CP064338.1"/>
</dbReference>
<evidence type="ECO:0000256" key="2">
    <source>
        <dbReference type="ARBA" id="ARBA00022563"/>
    </source>
</evidence>
<evidence type="ECO:0000256" key="9">
    <source>
        <dbReference type="RuleBase" id="RU004166"/>
    </source>
</evidence>
<feature type="binding site" evidence="5 7">
    <location>
        <position position="391"/>
    </location>
    <ligand>
        <name>NAD(+)</name>
        <dbReference type="ChEBI" id="CHEBI:57540"/>
    </ligand>
</feature>
<dbReference type="PANTHER" id="PTHR23420:SF0">
    <property type="entry name" value="ADENOSYLHOMOCYSTEINASE"/>
    <property type="match status" value="1"/>
</dbReference>
<dbReference type="AlphaFoldDB" id="A0A2S5T5M1"/>
<keyword evidence="13" id="KW-1185">Reference proteome</keyword>
<dbReference type="PIRSF" id="PIRSF001109">
    <property type="entry name" value="Ad_hcy_hydrolase"/>
    <property type="match status" value="1"/>
</dbReference>
<evidence type="ECO:0000313" key="11">
    <source>
        <dbReference type="EMBL" id="PPE70246.1"/>
    </source>
</evidence>
<feature type="binding site" evidence="5">
    <location>
        <begin position="266"/>
        <end position="271"/>
    </location>
    <ligand>
        <name>NAD(+)</name>
        <dbReference type="ChEBI" id="CHEBI:57540"/>
    </ligand>
</feature>
<keyword evidence="4 5" id="KW-0520">NAD</keyword>
<evidence type="ECO:0000256" key="7">
    <source>
        <dbReference type="PIRSR" id="PIRSR001109-2"/>
    </source>
</evidence>
<comment type="function">
    <text evidence="5">May play a key role in the regulation of the intracellular concentration of adenosylhomocysteine.</text>
</comment>
<gene>
    <name evidence="5" type="primary">ahcY</name>
    <name evidence="11" type="ORF">C1702_08295</name>
    <name evidence="12" type="ORF">EV676_103127</name>
</gene>
<feature type="binding site" evidence="5 6">
    <location>
        <position position="63"/>
    </location>
    <ligand>
        <name>substrate</name>
    </ligand>
</feature>
<dbReference type="SUPFAM" id="SSF52283">
    <property type="entry name" value="Formate/glycerate dehydrogenase catalytic domain-like"/>
    <property type="match status" value="1"/>
</dbReference>
<dbReference type="Pfam" id="PF05221">
    <property type="entry name" value="AdoHcyase"/>
    <property type="match status" value="1"/>
</dbReference>
<dbReference type="InterPro" id="IPR042172">
    <property type="entry name" value="Adenosylhomocyst_ase-like_sf"/>
</dbReference>
<organism evidence="11 13">
    <name type="scientific">Caldimonas thermodepolymerans</name>
    <dbReference type="NCBI Taxonomy" id="215580"/>
    <lineage>
        <taxon>Bacteria</taxon>
        <taxon>Pseudomonadati</taxon>
        <taxon>Pseudomonadota</taxon>
        <taxon>Betaproteobacteria</taxon>
        <taxon>Burkholderiales</taxon>
        <taxon>Sphaerotilaceae</taxon>
        <taxon>Caldimonas</taxon>
    </lineage>
</organism>
<proteinExistence type="inferred from homology"/>
<evidence type="ECO:0000313" key="12">
    <source>
        <dbReference type="EMBL" id="TCP08094.1"/>
    </source>
</evidence>
<evidence type="ECO:0000256" key="8">
    <source>
        <dbReference type="RuleBase" id="RU000548"/>
    </source>
</evidence>
<feature type="binding site" evidence="5">
    <location>
        <position position="324"/>
    </location>
    <ligand>
        <name>NAD(+)</name>
        <dbReference type="ChEBI" id="CHEBI:57540"/>
    </ligand>
</feature>
<dbReference type="GO" id="GO:0005829">
    <property type="term" value="C:cytosol"/>
    <property type="evidence" value="ECO:0007669"/>
    <property type="project" value="TreeGrafter"/>
</dbReference>
<dbReference type="Gene3D" id="3.40.50.720">
    <property type="entry name" value="NAD(P)-binding Rossmann-like Domain"/>
    <property type="match status" value="1"/>
</dbReference>
<feature type="binding site" evidence="5 6">
    <location>
        <position position="236"/>
    </location>
    <ligand>
        <name>substrate</name>
    </ligand>
</feature>
<dbReference type="GO" id="GO:0006730">
    <property type="term" value="P:one-carbon metabolic process"/>
    <property type="evidence" value="ECO:0007669"/>
    <property type="project" value="UniProtKB-UniRule"/>
</dbReference>
<keyword evidence="3 5" id="KW-0378">Hydrolase</keyword>
<feature type="binding site" evidence="7">
    <location>
        <position position="398"/>
    </location>
    <ligand>
        <name>NAD(+)</name>
        <dbReference type="ChEBI" id="CHEBI:57540"/>
    </ligand>
</feature>
<dbReference type="GO" id="GO:0033353">
    <property type="term" value="P:S-adenosylmethionine cycle"/>
    <property type="evidence" value="ECO:0007669"/>
    <property type="project" value="TreeGrafter"/>
</dbReference>
<name>A0A2S5T5M1_9BURK</name>
<feature type="binding site" evidence="5 7">
    <location>
        <begin position="345"/>
        <end position="347"/>
    </location>
    <ligand>
        <name>NAD(+)</name>
        <dbReference type="ChEBI" id="CHEBI:57540"/>
    </ligand>
</feature>
<reference evidence="12 14" key="2">
    <citation type="submission" date="2019-03" db="EMBL/GenBank/DDBJ databases">
        <title>Genomic Encyclopedia of Type Strains, Phase IV (KMG-IV): sequencing the most valuable type-strain genomes for metagenomic binning, comparative biology and taxonomic classification.</title>
        <authorList>
            <person name="Goeker M."/>
        </authorList>
    </citation>
    <scope>NUCLEOTIDE SEQUENCE [LARGE SCALE GENOMIC DNA]</scope>
    <source>
        <strain evidence="12 14">DSM 15264</strain>
    </source>
</reference>
<dbReference type="Pfam" id="PF00670">
    <property type="entry name" value="AdoHcyase_NAD"/>
    <property type="match status" value="1"/>
</dbReference>
<dbReference type="Proteomes" id="UP000239406">
    <property type="component" value="Unassembled WGS sequence"/>
</dbReference>
<keyword evidence="2 5" id="KW-0554">One-carbon metabolism</keyword>
<reference evidence="11 13" key="1">
    <citation type="submission" date="2018-02" db="EMBL/GenBank/DDBJ databases">
        <title>Reclassifiation of [Polyangium] brachysporum DSM 7029 as Guopingzhaonella breviflexa gen. nov., sp. nov., a member of the family Comamonadaceae.</title>
        <authorList>
            <person name="Tang B."/>
        </authorList>
    </citation>
    <scope>NUCLEOTIDE SEQUENCE [LARGE SCALE GENOMIC DNA]</scope>
    <source>
        <strain evidence="11 13">DSM 15344</strain>
    </source>
</reference>
<dbReference type="InterPro" id="IPR020082">
    <property type="entry name" value="S-Ado-L-homoCys_hydrolase_CS"/>
</dbReference>
<dbReference type="SMART" id="SM00997">
    <property type="entry name" value="AdoHcyase_NAD"/>
    <property type="match status" value="1"/>
</dbReference>
<dbReference type="PANTHER" id="PTHR23420">
    <property type="entry name" value="ADENOSYLHOMOCYSTEINASE"/>
    <property type="match status" value="1"/>
</dbReference>
<comment type="cofactor">
    <cofactor evidence="5 7 8">
        <name>NAD(+)</name>
        <dbReference type="ChEBI" id="CHEBI:57540"/>
    </cofactor>
    <text evidence="5 7 8">Binds 1 NAD(+) per subunit.</text>
</comment>
<dbReference type="PROSITE" id="PS00739">
    <property type="entry name" value="ADOHCYASE_2"/>
    <property type="match status" value="1"/>
</dbReference>
<dbReference type="Proteomes" id="UP000294772">
    <property type="component" value="Unassembled WGS sequence"/>
</dbReference>
<dbReference type="EC" id="3.13.2.1" evidence="5"/>
<dbReference type="EMBL" id="SLXF01000003">
    <property type="protein sequence ID" value="TCP08094.1"/>
    <property type="molecule type" value="Genomic_DNA"/>
</dbReference>
<feature type="binding site" evidence="5 6">
    <location>
        <position position="202"/>
    </location>
    <ligand>
        <name>substrate</name>
    </ligand>
</feature>
<protein>
    <recommendedName>
        <fullName evidence="5">Adenosylhomocysteinase</fullName>
        <ecNumber evidence="5">3.13.2.1</ecNumber>
    </recommendedName>
    <alternativeName>
        <fullName evidence="5">S-adenosyl-L-homocysteine hydrolase</fullName>
        <shortName evidence="5">AdoHcyase</shortName>
    </alternativeName>
</protein>
<sequence>MNAVLKPSAPAESAIADISLADWGRKEIRIAETEMPGLMAIREEYAASQPLKGARIAGSLHMTIQTAVLIETLQALGAQVRWASCNIFSTQDHAAAAIAATGTPVFAKKGETLEEYWDYTHRIFDFGAQGSEAEGPNMILDDGGDATLLMHLGKRAESDPSVLASPGSEEERILFAAIKAKLAQDPTWYSRKSAKIIGVTEETTTGVNRLKQMSARGELMFRAINVNDSVTKSKFDNLYGCRESLVDGIKRATDVMVAGKIAVVCGYGDVGKGSAQALRALSAQVWVTEIDPICALQAAMEGYRVVTMDYACDKADIFVTATGNKHVITFEHMAKMKDQAIVCNIGHFDNEIDVAALEAKCQWEEIKPQVDHVIFPDGKRIILLAKGRLVNLGCATGHPSYVMSSSFANQTIAQIELFTHPDGYDVGKVYTLPKHLDEKVARLQLKKLGAMLTELTDEQARYIGVPKEGPYKPDTYRY</sequence>
<evidence type="ECO:0000256" key="3">
    <source>
        <dbReference type="ARBA" id="ARBA00022801"/>
    </source>
</evidence>
<dbReference type="CDD" id="cd00401">
    <property type="entry name" value="SAHH"/>
    <property type="match status" value="1"/>
</dbReference>
<dbReference type="OrthoDB" id="9802717at2"/>
<dbReference type="SMART" id="SM00996">
    <property type="entry name" value="AdoHcyase"/>
    <property type="match status" value="1"/>
</dbReference>
<dbReference type="NCBIfam" id="TIGR00936">
    <property type="entry name" value="ahcY"/>
    <property type="match status" value="1"/>
</dbReference>
<dbReference type="GO" id="GO:0071269">
    <property type="term" value="P:L-homocysteine biosynthetic process"/>
    <property type="evidence" value="ECO:0007669"/>
    <property type="project" value="UniProtKB-UniRule"/>
</dbReference>
<dbReference type="FunFam" id="3.40.50.720:FF:000004">
    <property type="entry name" value="Adenosylhomocysteinase"/>
    <property type="match status" value="1"/>
</dbReference>
<dbReference type="InterPro" id="IPR000043">
    <property type="entry name" value="Adenosylhomocysteinase-like"/>
</dbReference>
<dbReference type="GO" id="GO:0004013">
    <property type="term" value="F:adenosylhomocysteinase activity"/>
    <property type="evidence" value="ECO:0007669"/>
    <property type="project" value="UniProtKB-UniRule"/>
</dbReference>